<dbReference type="GO" id="GO:0005829">
    <property type="term" value="C:cytosol"/>
    <property type="evidence" value="ECO:0007669"/>
    <property type="project" value="TreeGrafter"/>
</dbReference>
<dbReference type="InterPro" id="IPR039315">
    <property type="entry name" value="CheW"/>
</dbReference>
<dbReference type="SMART" id="SM00260">
    <property type="entry name" value="CheW"/>
    <property type="match status" value="1"/>
</dbReference>
<dbReference type="PROSITE" id="PS50851">
    <property type="entry name" value="CHEW"/>
    <property type="match status" value="1"/>
</dbReference>
<dbReference type="GO" id="GO:0006935">
    <property type="term" value="P:chemotaxis"/>
    <property type="evidence" value="ECO:0007669"/>
    <property type="project" value="InterPro"/>
</dbReference>
<evidence type="ECO:0000313" key="2">
    <source>
        <dbReference type="EMBL" id="HHJ52984.1"/>
    </source>
</evidence>
<dbReference type="AlphaFoldDB" id="A0A7V5PPP5"/>
<evidence type="ECO:0000259" key="1">
    <source>
        <dbReference type="PROSITE" id="PS50851"/>
    </source>
</evidence>
<dbReference type="Gene3D" id="2.30.30.40">
    <property type="entry name" value="SH3 Domains"/>
    <property type="match status" value="1"/>
</dbReference>
<organism evidence="2">
    <name type="scientific">Caldithrix abyssi</name>
    <dbReference type="NCBI Taxonomy" id="187145"/>
    <lineage>
        <taxon>Bacteria</taxon>
        <taxon>Pseudomonadati</taxon>
        <taxon>Calditrichota</taxon>
        <taxon>Calditrichia</taxon>
        <taxon>Calditrichales</taxon>
        <taxon>Calditrichaceae</taxon>
        <taxon>Caldithrix</taxon>
    </lineage>
</organism>
<accession>A0A7V5PPP5</accession>
<dbReference type="InterPro" id="IPR036061">
    <property type="entry name" value="CheW-like_dom_sf"/>
</dbReference>
<comment type="caution">
    <text evidence="2">The sequence shown here is derived from an EMBL/GenBank/DDBJ whole genome shotgun (WGS) entry which is preliminary data.</text>
</comment>
<sequence>MNNPKPENSDAELRYSIFEISRQNFGVEVQQVVEVLPLPKYTPLPNVHDSILGVFSLRGQIHSIIDLRELFNLEKKPPQSSDYVVLLTHQDVVFGVLVNRIIEITNLDATKIALPTQEMAVQYIEYTSGYYESPSLGRVYLLDLEAVLNSPEINRYRYF</sequence>
<feature type="domain" description="CheW-like" evidence="1">
    <location>
        <begin position="12"/>
        <end position="153"/>
    </location>
</feature>
<dbReference type="EMBL" id="DROD01000479">
    <property type="protein sequence ID" value="HHJ52984.1"/>
    <property type="molecule type" value="Genomic_DNA"/>
</dbReference>
<gene>
    <name evidence="2" type="ORF">ENJ89_07295</name>
</gene>
<dbReference type="Pfam" id="PF01584">
    <property type="entry name" value="CheW"/>
    <property type="match status" value="1"/>
</dbReference>
<proteinExistence type="predicted"/>
<dbReference type="SUPFAM" id="SSF50341">
    <property type="entry name" value="CheW-like"/>
    <property type="match status" value="1"/>
</dbReference>
<reference evidence="2" key="1">
    <citation type="journal article" date="2020" name="mSystems">
        <title>Genome- and Community-Level Interaction Insights into Carbon Utilization and Element Cycling Functions of Hydrothermarchaeota in Hydrothermal Sediment.</title>
        <authorList>
            <person name="Zhou Z."/>
            <person name="Liu Y."/>
            <person name="Xu W."/>
            <person name="Pan J."/>
            <person name="Luo Z.H."/>
            <person name="Li M."/>
        </authorList>
    </citation>
    <scope>NUCLEOTIDE SEQUENCE [LARGE SCALE GENOMIC DNA]</scope>
    <source>
        <strain evidence="2">HyVt-527</strain>
    </source>
</reference>
<dbReference type="InterPro" id="IPR002545">
    <property type="entry name" value="CheW-lke_dom"/>
</dbReference>
<dbReference type="PANTHER" id="PTHR22617">
    <property type="entry name" value="CHEMOTAXIS SENSOR HISTIDINE KINASE-RELATED"/>
    <property type="match status" value="1"/>
</dbReference>
<dbReference type="Gene3D" id="2.40.50.180">
    <property type="entry name" value="CheA-289, Domain 4"/>
    <property type="match status" value="1"/>
</dbReference>
<dbReference type="PANTHER" id="PTHR22617:SF43">
    <property type="entry name" value="PROTEIN PILI"/>
    <property type="match status" value="1"/>
</dbReference>
<dbReference type="Proteomes" id="UP000886124">
    <property type="component" value="Unassembled WGS sequence"/>
</dbReference>
<dbReference type="GO" id="GO:0007165">
    <property type="term" value="P:signal transduction"/>
    <property type="evidence" value="ECO:0007669"/>
    <property type="project" value="InterPro"/>
</dbReference>
<name>A0A7V5PPP5_CALAY</name>
<protein>
    <submittedName>
        <fullName evidence="2">Purine-binding chemotaxis protein CheW</fullName>
    </submittedName>
</protein>